<evidence type="ECO:0000256" key="2">
    <source>
        <dbReference type="ARBA" id="ARBA00022679"/>
    </source>
</evidence>
<dbReference type="PANTHER" id="PTHR19136">
    <property type="entry name" value="MOLYBDENUM COFACTOR GUANYLYLTRANSFERASE"/>
    <property type="match status" value="1"/>
</dbReference>
<comment type="caution">
    <text evidence="9">The sequence shown here is derived from an EMBL/GenBank/DDBJ whole genome shotgun (WGS) entry which is preliminary data.</text>
</comment>
<name>A0A917ET52_HALAA</name>
<dbReference type="CDD" id="cd02503">
    <property type="entry name" value="MobA"/>
    <property type="match status" value="1"/>
</dbReference>
<dbReference type="GO" id="GO:0006777">
    <property type="term" value="P:Mo-molybdopterin cofactor biosynthetic process"/>
    <property type="evidence" value="ECO:0007669"/>
    <property type="project" value="UniProtKB-KW"/>
</dbReference>
<accession>A0A917ET52</accession>
<reference evidence="9" key="2">
    <citation type="submission" date="2020-09" db="EMBL/GenBank/DDBJ databases">
        <authorList>
            <person name="Sun Q."/>
            <person name="Zhou Y."/>
        </authorList>
    </citation>
    <scope>NUCLEOTIDE SEQUENCE</scope>
    <source>
        <strain evidence="9">CGMCC 1.12153</strain>
    </source>
</reference>
<evidence type="ECO:0000256" key="1">
    <source>
        <dbReference type="ARBA" id="ARBA00022490"/>
    </source>
</evidence>
<dbReference type="AlphaFoldDB" id="A0A917ET52"/>
<dbReference type="Pfam" id="PF12804">
    <property type="entry name" value="NTP_transf_3"/>
    <property type="match status" value="1"/>
</dbReference>
<keyword evidence="3" id="KW-0479">Metal-binding</keyword>
<dbReference type="GO" id="GO:0046872">
    <property type="term" value="F:metal ion binding"/>
    <property type="evidence" value="ECO:0007669"/>
    <property type="project" value="UniProtKB-KW"/>
</dbReference>
<reference evidence="9" key="1">
    <citation type="journal article" date="2014" name="Int. J. Syst. Evol. Microbiol.">
        <title>Complete genome sequence of Corynebacterium casei LMG S-19264T (=DSM 44701T), isolated from a smear-ripened cheese.</title>
        <authorList>
            <consortium name="US DOE Joint Genome Institute (JGI-PGF)"/>
            <person name="Walter F."/>
            <person name="Albersmeier A."/>
            <person name="Kalinowski J."/>
            <person name="Ruckert C."/>
        </authorList>
    </citation>
    <scope>NUCLEOTIDE SEQUENCE</scope>
    <source>
        <strain evidence="9">CGMCC 1.12153</strain>
    </source>
</reference>
<evidence type="ECO:0000256" key="5">
    <source>
        <dbReference type="ARBA" id="ARBA00022842"/>
    </source>
</evidence>
<dbReference type="SUPFAM" id="SSF53448">
    <property type="entry name" value="Nucleotide-diphospho-sugar transferases"/>
    <property type="match status" value="1"/>
</dbReference>
<evidence type="ECO:0000313" key="10">
    <source>
        <dbReference type="Proteomes" id="UP000660110"/>
    </source>
</evidence>
<proteinExistence type="predicted"/>
<keyword evidence="6" id="KW-0342">GTP-binding</keyword>
<dbReference type="InterPro" id="IPR025877">
    <property type="entry name" value="MobA-like_NTP_Trfase"/>
</dbReference>
<evidence type="ECO:0000313" key="9">
    <source>
        <dbReference type="EMBL" id="GGF09813.1"/>
    </source>
</evidence>
<dbReference type="Gene3D" id="3.90.550.10">
    <property type="entry name" value="Spore Coat Polysaccharide Biosynthesis Protein SpsA, Chain A"/>
    <property type="match status" value="1"/>
</dbReference>
<evidence type="ECO:0000256" key="7">
    <source>
        <dbReference type="ARBA" id="ARBA00023150"/>
    </source>
</evidence>
<sequence>MGQDKAELQLGSQTVIERIFTTLQRSFTTVMINRSTPLPLQATYVADDFKDHGPLGGLHAVLKAAKTGYVYVTACDTPFIDRDVIESLMAHLSNDVDAVIPVYQGKVQPLAGVYATSLEKECKQLLEDGERKMQSLFDQCNVTFVDQFNLEENKLNWHFFNMNTKEEYELAQRYVKN</sequence>
<evidence type="ECO:0000256" key="3">
    <source>
        <dbReference type="ARBA" id="ARBA00022723"/>
    </source>
</evidence>
<keyword evidence="4" id="KW-0547">Nucleotide-binding</keyword>
<evidence type="ECO:0000259" key="8">
    <source>
        <dbReference type="Pfam" id="PF12804"/>
    </source>
</evidence>
<keyword evidence="1" id="KW-0963">Cytoplasm</keyword>
<dbReference type="GO" id="GO:0016779">
    <property type="term" value="F:nucleotidyltransferase activity"/>
    <property type="evidence" value="ECO:0007669"/>
    <property type="project" value="UniProtKB-KW"/>
</dbReference>
<feature type="domain" description="MobA-like NTP transferase" evidence="8">
    <location>
        <begin position="1"/>
        <end position="138"/>
    </location>
</feature>
<gene>
    <name evidence="9" type="primary">mobA</name>
    <name evidence="9" type="ORF">GCM10010954_05370</name>
</gene>
<keyword evidence="10" id="KW-1185">Reference proteome</keyword>
<dbReference type="Proteomes" id="UP000660110">
    <property type="component" value="Unassembled WGS sequence"/>
</dbReference>
<dbReference type="InterPro" id="IPR029044">
    <property type="entry name" value="Nucleotide-diphossugar_trans"/>
</dbReference>
<evidence type="ECO:0000256" key="6">
    <source>
        <dbReference type="ARBA" id="ARBA00023134"/>
    </source>
</evidence>
<keyword evidence="9" id="KW-0548">Nucleotidyltransferase</keyword>
<keyword evidence="7" id="KW-0501">Molybdenum cofactor biosynthesis</keyword>
<dbReference type="PANTHER" id="PTHR19136:SF81">
    <property type="entry name" value="MOLYBDENUM COFACTOR GUANYLYLTRANSFERASE"/>
    <property type="match status" value="1"/>
</dbReference>
<keyword evidence="2" id="KW-0808">Transferase</keyword>
<dbReference type="EMBL" id="BMEL01000001">
    <property type="protein sequence ID" value="GGF09813.1"/>
    <property type="molecule type" value="Genomic_DNA"/>
</dbReference>
<protein>
    <submittedName>
        <fullName evidence="9">Molybdenum cofactor guanylyltransferase</fullName>
    </submittedName>
</protein>
<organism evidence="9 10">
    <name type="scientific">Halobacillus andaensis</name>
    <dbReference type="NCBI Taxonomy" id="1176239"/>
    <lineage>
        <taxon>Bacteria</taxon>
        <taxon>Bacillati</taxon>
        <taxon>Bacillota</taxon>
        <taxon>Bacilli</taxon>
        <taxon>Bacillales</taxon>
        <taxon>Bacillaceae</taxon>
        <taxon>Halobacillus</taxon>
    </lineage>
</organism>
<evidence type="ECO:0000256" key="4">
    <source>
        <dbReference type="ARBA" id="ARBA00022741"/>
    </source>
</evidence>
<dbReference type="GO" id="GO:0005525">
    <property type="term" value="F:GTP binding"/>
    <property type="evidence" value="ECO:0007669"/>
    <property type="project" value="UniProtKB-KW"/>
</dbReference>
<dbReference type="InterPro" id="IPR013482">
    <property type="entry name" value="Molybde_CF_guanTrfase"/>
</dbReference>
<keyword evidence="5" id="KW-0460">Magnesium</keyword>